<name>A0A315ZHD8_SEDFL</name>
<protein>
    <submittedName>
        <fullName evidence="1">Cell division protein ZapA</fullName>
    </submittedName>
</protein>
<dbReference type="EMBL" id="QGDO01000001">
    <property type="protein sequence ID" value="PWJ44996.1"/>
    <property type="molecule type" value="Genomic_DNA"/>
</dbReference>
<dbReference type="GO" id="GO:0051301">
    <property type="term" value="P:cell division"/>
    <property type="evidence" value="ECO:0007669"/>
    <property type="project" value="UniProtKB-KW"/>
</dbReference>
<reference evidence="1 2" key="1">
    <citation type="submission" date="2018-03" db="EMBL/GenBank/DDBJ databases">
        <title>Genomic Encyclopedia of Archaeal and Bacterial Type Strains, Phase II (KMG-II): from individual species to whole genera.</title>
        <authorList>
            <person name="Goeker M."/>
        </authorList>
    </citation>
    <scope>NUCLEOTIDE SEQUENCE [LARGE SCALE GENOMIC DNA]</scope>
    <source>
        <strain evidence="1 2">DSM 28229</strain>
    </source>
</reference>
<dbReference type="InterPro" id="IPR007838">
    <property type="entry name" value="Cell_div_ZapA-like"/>
</dbReference>
<accession>A0A315ZHD8</accession>
<comment type="caution">
    <text evidence="1">The sequence shown here is derived from an EMBL/GenBank/DDBJ whole genome shotgun (WGS) entry which is preliminary data.</text>
</comment>
<keyword evidence="2" id="KW-1185">Reference proteome</keyword>
<dbReference type="SUPFAM" id="SSF102829">
    <property type="entry name" value="Cell division protein ZapA-like"/>
    <property type="match status" value="1"/>
</dbReference>
<evidence type="ECO:0000313" key="1">
    <source>
        <dbReference type="EMBL" id="PWJ44996.1"/>
    </source>
</evidence>
<keyword evidence="1" id="KW-0132">Cell division</keyword>
<proteinExistence type="predicted"/>
<dbReference type="Pfam" id="PF05164">
    <property type="entry name" value="ZapA"/>
    <property type="match status" value="1"/>
</dbReference>
<dbReference type="InterPro" id="IPR036192">
    <property type="entry name" value="Cell_div_ZapA-like_sf"/>
</dbReference>
<gene>
    <name evidence="1" type="ORF">BC781_1011394</name>
</gene>
<sequence length="76" mass="8705">MDPEEEGFLRAAAEFLNSKLEEKQDQTGIRNVQDLLTMAAFDIAVAFLKLKDENELAQQKMHEINSLIVEKLRKAE</sequence>
<dbReference type="Proteomes" id="UP000245535">
    <property type="component" value="Unassembled WGS sequence"/>
</dbReference>
<dbReference type="AlphaFoldDB" id="A0A315ZHD8"/>
<keyword evidence="1" id="KW-0131">Cell cycle</keyword>
<evidence type="ECO:0000313" key="2">
    <source>
        <dbReference type="Proteomes" id="UP000245535"/>
    </source>
</evidence>
<organism evidence="1 2">
    <name type="scientific">Sediminitomix flava</name>
    <dbReference type="NCBI Taxonomy" id="379075"/>
    <lineage>
        <taxon>Bacteria</taxon>
        <taxon>Pseudomonadati</taxon>
        <taxon>Bacteroidota</taxon>
        <taxon>Cytophagia</taxon>
        <taxon>Cytophagales</taxon>
        <taxon>Flammeovirgaceae</taxon>
        <taxon>Sediminitomix</taxon>
    </lineage>
</organism>